<reference evidence="1 2" key="1">
    <citation type="submission" date="2016-10" db="EMBL/GenBank/DDBJ databases">
        <authorList>
            <person name="de Groot N.N."/>
        </authorList>
    </citation>
    <scope>NUCLEOTIDE SEQUENCE [LARGE SCALE GENOMIC DNA]</scope>
    <source>
        <strain evidence="1 2">DSM 44637</strain>
    </source>
</reference>
<dbReference type="Proteomes" id="UP000199137">
    <property type="component" value="Unassembled WGS sequence"/>
</dbReference>
<dbReference type="EMBL" id="FOWC01000001">
    <property type="protein sequence ID" value="SFO34497.1"/>
    <property type="molecule type" value="Genomic_DNA"/>
</dbReference>
<accession>A0A1I5GF21</accession>
<proteinExistence type="predicted"/>
<organism evidence="1 2">
    <name type="scientific">Amycolatopsis rubida</name>
    <dbReference type="NCBI Taxonomy" id="112413"/>
    <lineage>
        <taxon>Bacteria</taxon>
        <taxon>Bacillati</taxon>
        <taxon>Actinomycetota</taxon>
        <taxon>Actinomycetes</taxon>
        <taxon>Pseudonocardiales</taxon>
        <taxon>Pseudonocardiaceae</taxon>
        <taxon>Amycolatopsis</taxon>
    </lineage>
</organism>
<sequence length="154" mass="16544">MGEVLLFAGHPEVTDVVEVRANTAGPATEPAAAHEHEPHVLARRLSRPAAVIVSAVHRPDCELRASGEVDGGKHPGGYAAGPTVPARIFKTRRSVPDRLLRRYTHRHSTKNEAGDMASIREETVIESSADDVWEVIGDFAAGPRRMVPGTAGRC</sequence>
<protein>
    <submittedName>
        <fullName evidence="1">Uncharacterized protein</fullName>
    </submittedName>
</protein>
<evidence type="ECO:0000313" key="2">
    <source>
        <dbReference type="Proteomes" id="UP000199137"/>
    </source>
</evidence>
<name>A0A1I5GF21_9PSEU</name>
<gene>
    <name evidence="1" type="ORF">SAMN05421854_1011577</name>
</gene>
<dbReference type="AlphaFoldDB" id="A0A1I5GF21"/>
<evidence type="ECO:0000313" key="1">
    <source>
        <dbReference type="EMBL" id="SFO34497.1"/>
    </source>
</evidence>